<evidence type="ECO:0000256" key="10">
    <source>
        <dbReference type="ARBA" id="ARBA00022989"/>
    </source>
</evidence>
<dbReference type="InterPro" id="IPR000014">
    <property type="entry name" value="PAS"/>
</dbReference>
<keyword evidence="10 14" id="KW-1133">Transmembrane helix</keyword>
<feature type="domain" description="PAS" evidence="17">
    <location>
        <begin position="375"/>
        <end position="413"/>
    </location>
</feature>
<dbReference type="InterPro" id="IPR005467">
    <property type="entry name" value="His_kinase_dom"/>
</dbReference>
<dbReference type="Pfam" id="PF03924">
    <property type="entry name" value="CHASE"/>
    <property type="match status" value="1"/>
</dbReference>
<keyword evidence="9" id="KW-0067">ATP-binding</keyword>
<dbReference type="SMART" id="SM00448">
    <property type="entry name" value="REC"/>
    <property type="match status" value="1"/>
</dbReference>
<dbReference type="SMART" id="SM00086">
    <property type="entry name" value="PAC"/>
    <property type="match status" value="1"/>
</dbReference>
<keyword evidence="4 13" id="KW-0597">Phosphoprotein</keyword>
<feature type="domain" description="Response regulatory" evidence="16">
    <location>
        <begin position="899"/>
        <end position="1018"/>
    </location>
</feature>
<accession>A0ABT5V9L8</accession>
<dbReference type="RefSeq" id="WP_275116433.1">
    <property type="nucleotide sequence ID" value="NZ_JAOTPO010000001.1"/>
</dbReference>
<feature type="domain" description="PAC" evidence="18">
    <location>
        <begin position="454"/>
        <end position="506"/>
    </location>
</feature>
<evidence type="ECO:0000313" key="21">
    <source>
        <dbReference type="Proteomes" id="UP001148125"/>
    </source>
</evidence>
<dbReference type="CDD" id="cd17546">
    <property type="entry name" value="REC_hyHK_CKI1_RcsC-like"/>
    <property type="match status" value="1"/>
</dbReference>
<keyword evidence="7" id="KW-0547">Nucleotide-binding</keyword>
<comment type="caution">
    <text evidence="20">The sequence shown here is derived from an EMBL/GenBank/DDBJ whole genome shotgun (WGS) entry which is preliminary data.</text>
</comment>
<evidence type="ECO:0000256" key="2">
    <source>
        <dbReference type="ARBA" id="ARBA00004370"/>
    </source>
</evidence>
<dbReference type="Gene3D" id="1.10.287.130">
    <property type="match status" value="1"/>
</dbReference>
<keyword evidence="21" id="KW-1185">Reference proteome</keyword>
<dbReference type="SMART" id="SM00091">
    <property type="entry name" value="PAS"/>
    <property type="match status" value="2"/>
</dbReference>
<comment type="subcellular location">
    <subcellularLocation>
        <location evidence="2">Membrane</location>
    </subcellularLocation>
</comment>
<feature type="domain" description="PAC" evidence="18">
    <location>
        <begin position="581"/>
        <end position="632"/>
    </location>
</feature>
<proteinExistence type="predicted"/>
<keyword evidence="6 14" id="KW-0812">Transmembrane</keyword>
<dbReference type="InterPro" id="IPR001789">
    <property type="entry name" value="Sig_transdc_resp-reg_receiver"/>
</dbReference>
<dbReference type="PANTHER" id="PTHR43047:SF72">
    <property type="entry name" value="OSMOSENSING HISTIDINE PROTEIN KINASE SLN1"/>
    <property type="match status" value="1"/>
</dbReference>
<feature type="domain" description="PAS" evidence="17">
    <location>
        <begin position="507"/>
        <end position="577"/>
    </location>
</feature>
<dbReference type="InterPro" id="IPR001610">
    <property type="entry name" value="PAC"/>
</dbReference>
<sequence length="1021" mass="117429">MKITKIKELLSHRFTILIIIVSLIVVTILFSRMANNILYERAEEKFSHDTEQIIDELHKSVKTYVEVLNAYQSFFTASDPVTIDYIKWKKYEEQFQPFQNYPGIHVISFAKYVHGQQALLEFKEELQLPYEGKYEVWPESNEDEYLINQFVSPSTHIEIGVGFNHFTEENRRLAMQKARETGEYTATSKITLITDKGDSGPGYILYAPVYSYWDETVGSLNGEHESNWYGHVLIALYLQEVVEATLSSYINSDLNFRIYEQSNVSSINELKPQQLIYEWVSAPQDRLFTSNYDFVQSVSFPFVDQEWKIYFESSPYFFAGLQQEIPNIILITGLIITLLVFFVLRSLAHMRQHAEMLANDITKELSKVNHVRQAILDSTNNLIITTNEEGIIQTFNKAAEHQLGYKAQEVIGKETPFLFHDKKDLEPYITIHNINIEGAVQYFINDLLGCEEEYIREVIYYRKNGSTFPVEIHITRLIDYNGHTIGLLGIGQDISEVKKAQQKVKEKDQLLSNIIDTIPHPIFVKDSAGKYLLVNRATSELFNTAAEEIIGKTYSDFSISEKAEDVRIIETEVLESGKAVYVQEQPIRHPVTGELRWYYQVKLPLQTSDGQRILGIAMDITERKWFEEELKGLRDQALVASQAKSDFLAMVSHEIRTPMNAIIGMSDLLLETELNMEQHQYVTITKNSAANLLRIINDVLDLSKVEAGHVSIVEEEFDLKNLVDEVIQVFSFEANKKGIQLSYNYDHSLPAVVVTDQARLRQIFTNLIGNAIKFTEHGQVCIKLKPKDLIEKNTFILECQVIDTGIGIPKDKLSTIFDQFTQVDISTTRRFGGTGLGLTIVRSFIERMGGTIQVKSELGKGSTFTFTLQLKRGHSEKLDKEKQFRERDEDKDISIAGRRILLVEDSYDNQVLMKAFLKQERITIDVAENGLEAVRLFKRTSYDFVFMDIQMPVMDGYEATRLMREWEAKHNKKRTPIVALTAHALNKDKQKSYQSGCDGYLTKPITKKCIIETIDYYCRKM</sequence>
<evidence type="ECO:0000256" key="8">
    <source>
        <dbReference type="ARBA" id="ARBA00022777"/>
    </source>
</evidence>
<evidence type="ECO:0000256" key="1">
    <source>
        <dbReference type="ARBA" id="ARBA00000085"/>
    </source>
</evidence>
<protein>
    <recommendedName>
        <fullName evidence="3">histidine kinase</fullName>
        <ecNumber evidence="3">2.7.13.3</ecNumber>
    </recommendedName>
</protein>
<dbReference type="PROSITE" id="PS50109">
    <property type="entry name" value="HIS_KIN"/>
    <property type="match status" value="1"/>
</dbReference>
<evidence type="ECO:0000256" key="9">
    <source>
        <dbReference type="ARBA" id="ARBA00022840"/>
    </source>
</evidence>
<dbReference type="SMART" id="SM00388">
    <property type="entry name" value="HisKA"/>
    <property type="match status" value="1"/>
</dbReference>
<dbReference type="PROSITE" id="PS50110">
    <property type="entry name" value="RESPONSE_REGULATORY"/>
    <property type="match status" value="1"/>
</dbReference>
<feature type="transmembrane region" description="Helical" evidence="14">
    <location>
        <begin position="12"/>
        <end position="31"/>
    </location>
</feature>
<dbReference type="NCBIfam" id="TIGR00229">
    <property type="entry name" value="sensory_box"/>
    <property type="match status" value="2"/>
</dbReference>
<dbReference type="SUPFAM" id="SSF47384">
    <property type="entry name" value="Homodimeric domain of signal transducing histidine kinase"/>
    <property type="match status" value="1"/>
</dbReference>
<evidence type="ECO:0000256" key="4">
    <source>
        <dbReference type="ARBA" id="ARBA00022553"/>
    </source>
</evidence>
<dbReference type="SUPFAM" id="SSF55874">
    <property type="entry name" value="ATPase domain of HSP90 chaperone/DNA topoisomerase II/histidine kinase"/>
    <property type="match status" value="1"/>
</dbReference>
<keyword evidence="12 14" id="KW-0472">Membrane</keyword>
<dbReference type="InterPro" id="IPR036890">
    <property type="entry name" value="HATPase_C_sf"/>
</dbReference>
<keyword evidence="11" id="KW-0902">Two-component regulatory system</keyword>
<dbReference type="InterPro" id="IPR035965">
    <property type="entry name" value="PAS-like_dom_sf"/>
</dbReference>
<dbReference type="EMBL" id="JAOTPO010000001">
    <property type="protein sequence ID" value="MDE5411796.1"/>
    <property type="molecule type" value="Genomic_DNA"/>
</dbReference>
<evidence type="ECO:0000313" key="20">
    <source>
        <dbReference type="EMBL" id="MDE5411796.1"/>
    </source>
</evidence>
<comment type="catalytic activity">
    <reaction evidence="1">
        <text>ATP + protein L-histidine = ADP + protein N-phospho-L-histidine.</text>
        <dbReference type="EC" id="2.7.13.3"/>
    </reaction>
</comment>
<dbReference type="Pfam" id="PF08448">
    <property type="entry name" value="PAS_4"/>
    <property type="match status" value="1"/>
</dbReference>
<dbReference type="Pfam" id="PF13426">
    <property type="entry name" value="PAS_9"/>
    <property type="match status" value="1"/>
</dbReference>
<dbReference type="PRINTS" id="PR00344">
    <property type="entry name" value="BCTRLSENSOR"/>
</dbReference>
<keyword evidence="8" id="KW-0418">Kinase</keyword>
<dbReference type="Gene3D" id="3.30.450.20">
    <property type="entry name" value="PAS domain"/>
    <property type="match status" value="2"/>
</dbReference>
<dbReference type="SUPFAM" id="SSF55785">
    <property type="entry name" value="PYP-like sensor domain (PAS domain)"/>
    <property type="match status" value="2"/>
</dbReference>
<dbReference type="InterPro" id="IPR003661">
    <property type="entry name" value="HisK_dim/P_dom"/>
</dbReference>
<evidence type="ECO:0000256" key="14">
    <source>
        <dbReference type="SAM" id="Phobius"/>
    </source>
</evidence>
<evidence type="ECO:0000256" key="7">
    <source>
        <dbReference type="ARBA" id="ARBA00022741"/>
    </source>
</evidence>
<evidence type="ECO:0000259" key="19">
    <source>
        <dbReference type="PROSITE" id="PS50839"/>
    </source>
</evidence>
<dbReference type="InterPro" id="IPR013656">
    <property type="entry name" value="PAS_4"/>
</dbReference>
<dbReference type="InterPro" id="IPR042240">
    <property type="entry name" value="CHASE_sf"/>
</dbReference>
<dbReference type="SMART" id="SM01079">
    <property type="entry name" value="CHASE"/>
    <property type="match status" value="1"/>
</dbReference>
<dbReference type="PANTHER" id="PTHR43047">
    <property type="entry name" value="TWO-COMPONENT HISTIDINE PROTEIN KINASE"/>
    <property type="match status" value="1"/>
</dbReference>
<dbReference type="CDD" id="cd00082">
    <property type="entry name" value="HisKA"/>
    <property type="match status" value="1"/>
</dbReference>
<evidence type="ECO:0000256" key="5">
    <source>
        <dbReference type="ARBA" id="ARBA00022679"/>
    </source>
</evidence>
<dbReference type="InterPro" id="IPR006189">
    <property type="entry name" value="CHASE_dom"/>
</dbReference>
<feature type="modified residue" description="4-aspartylphosphate" evidence="13">
    <location>
        <position position="948"/>
    </location>
</feature>
<dbReference type="SUPFAM" id="SSF52172">
    <property type="entry name" value="CheY-like"/>
    <property type="match status" value="1"/>
</dbReference>
<dbReference type="PROSITE" id="PS50112">
    <property type="entry name" value="PAS"/>
    <property type="match status" value="2"/>
</dbReference>
<evidence type="ECO:0000256" key="6">
    <source>
        <dbReference type="ARBA" id="ARBA00022692"/>
    </source>
</evidence>
<dbReference type="Gene3D" id="3.40.50.2300">
    <property type="match status" value="1"/>
</dbReference>
<dbReference type="SMART" id="SM00387">
    <property type="entry name" value="HATPase_c"/>
    <property type="match status" value="1"/>
</dbReference>
<dbReference type="PROSITE" id="PS50113">
    <property type="entry name" value="PAC"/>
    <property type="match status" value="2"/>
</dbReference>
<dbReference type="InterPro" id="IPR011006">
    <property type="entry name" value="CheY-like_superfamily"/>
</dbReference>
<feature type="domain" description="CHASE" evidence="19">
    <location>
        <begin position="138"/>
        <end position="277"/>
    </location>
</feature>
<reference evidence="20" key="1">
    <citation type="submission" date="2024-05" db="EMBL/GenBank/DDBJ databases">
        <title>Alkalihalobacillus sp. strain MEB203 novel alkaliphilic bacterium from Lonar Lake, India.</title>
        <authorList>
            <person name="Joshi A."/>
            <person name="Thite S."/>
            <person name="Mengade P."/>
        </authorList>
    </citation>
    <scope>NUCLEOTIDE SEQUENCE</scope>
    <source>
        <strain evidence="20">MEB 203</strain>
    </source>
</reference>
<dbReference type="PROSITE" id="PS50839">
    <property type="entry name" value="CHASE"/>
    <property type="match status" value="1"/>
</dbReference>
<dbReference type="Pfam" id="PF00072">
    <property type="entry name" value="Response_reg"/>
    <property type="match status" value="1"/>
</dbReference>
<dbReference type="Gene3D" id="3.30.450.350">
    <property type="entry name" value="CHASE domain"/>
    <property type="match status" value="1"/>
</dbReference>
<dbReference type="InterPro" id="IPR004358">
    <property type="entry name" value="Sig_transdc_His_kin-like_C"/>
</dbReference>
<keyword evidence="5" id="KW-0808">Transferase</keyword>
<feature type="domain" description="Histidine kinase" evidence="15">
    <location>
        <begin position="650"/>
        <end position="872"/>
    </location>
</feature>
<evidence type="ECO:0000256" key="3">
    <source>
        <dbReference type="ARBA" id="ARBA00012438"/>
    </source>
</evidence>
<dbReference type="Pfam" id="PF00512">
    <property type="entry name" value="HisKA"/>
    <property type="match status" value="1"/>
</dbReference>
<evidence type="ECO:0000259" key="17">
    <source>
        <dbReference type="PROSITE" id="PS50112"/>
    </source>
</evidence>
<evidence type="ECO:0000256" key="12">
    <source>
        <dbReference type="ARBA" id="ARBA00023136"/>
    </source>
</evidence>
<name>A0ABT5V9L8_9BACI</name>
<evidence type="ECO:0000259" key="16">
    <source>
        <dbReference type="PROSITE" id="PS50110"/>
    </source>
</evidence>
<dbReference type="EC" id="2.7.13.3" evidence="3"/>
<evidence type="ECO:0000256" key="13">
    <source>
        <dbReference type="PROSITE-ProRule" id="PRU00169"/>
    </source>
</evidence>
<evidence type="ECO:0000259" key="18">
    <source>
        <dbReference type="PROSITE" id="PS50113"/>
    </source>
</evidence>
<dbReference type="Gene3D" id="3.30.565.10">
    <property type="entry name" value="Histidine kinase-like ATPase, C-terminal domain"/>
    <property type="match status" value="1"/>
</dbReference>
<evidence type="ECO:0000259" key="15">
    <source>
        <dbReference type="PROSITE" id="PS50109"/>
    </source>
</evidence>
<dbReference type="Proteomes" id="UP001148125">
    <property type="component" value="Unassembled WGS sequence"/>
</dbReference>
<dbReference type="Pfam" id="PF02518">
    <property type="entry name" value="HATPase_c"/>
    <property type="match status" value="1"/>
</dbReference>
<evidence type="ECO:0000256" key="11">
    <source>
        <dbReference type="ARBA" id="ARBA00023012"/>
    </source>
</evidence>
<dbReference type="CDD" id="cd16922">
    <property type="entry name" value="HATPase_EvgS-ArcB-TorS-like"/>
    <property type="match status" value="1"/>
</dbReference>
<dbReference type="CDD" id="cd00130">
    <property type="entry name" value="PAS"/>
    <property type="match status" value="2"/>
</dbReference>
<organism evidence="20 21">
    <name type="scientific">Alkalihalobacterium chitinilyticum</name>
    <dbReference type="NCBI Taxonomy" id="2980103"/>
    <lineage>
        <taxon>Bacteria</taxon>
        <taxon>Bacillati</taxon>
        <taxon>Bacillota</taxon>
        <taxon>Bacilli</taxon>
        <taxon>Bacillales</taxon>
        <taxon>Bacillaceae</taxon>
        <taxon>Alkalihalobacterium</taxon>
    </lineage>
</organism>
<dbReference type="InterPro" id="IPR000700">
    <property type="entry name" value="PAS-assoc_C"/>
</dbReference>
<dbReference type="InterPro" id="IPR036097">
    <property type="entry name" value="HisK_dim/P_sf"/>
</dbReference>
<dbReference type="InterPro" id="IPR003594">
    <property type="entry name" value="HATPase_dom"/>
</dbReference>
<gene>
    <name evidence="20" type="ORF">N7Z68_00185</name>
</gene>